<proteinExistence type="predicted"/>
<protein>
    <submittedName>
        <fullName evidence="2">Uncharacterized protein</fullName>
    </submittedName>
</protein>
<keyword evidence="3" id="KW-1185">Reference proteome</keyword>
<dbReference type="GO" id="GO:0035861">
    <property type="term" value="C:site of double-strand break"/>
    <property type="evidence" value="ECO:0007669"/>
    <property type="project" value="InterPro"/>
</dbReference>
<name>S9X6C5_SCHCR</name>
<dbReference type="STRING" id="653667.S9X6C5"/>
<feature type="region of interest" description="Disordered" evidence="1">
    <location>
        <begin position="1"/>
        <end position="24"/>
    </location>
</feature>
<evidence type="ECO:0000256" key="1">
    <source>
        <dbReference type="SAM" id="MobiDB-lite"/>
    </source>
</evidence>
<accession>S9X6C5</accession>
<organism evidence="2 3">
    <name type="scientific">Schizosaccharomyces cryophilus (strain OY26 / ATCC MYA-4695 / CBS 11777 / NBRC 106824 / NRRL Y48691)</name>
    <name type="common">Fission yeast</name>
    <dbReference type="NCBI Taxonomy" id="653667"/>
    <lineage>
        <taxon>Eukaryota</taxon>
        <taxon>Fungi</taxon>
        <taxon>Dikarya</taxon>
        <taxon>Ascomycota</taxon>
        <taxon>Taphrinomycotina</taxon>
        <taxon>Schizosaccharomycetes</taxon>
        <taxon>Schizosaccharomycetales</taxon>
        <taxon>Schizosaccharomycetaceae</taxon>
        <taxon>Schizosaccharomyces</taxon>
    </lineage>
</organism>
<reference evidence="2 3" key="1">
    <citation type="journal article" date="2011" name="Science">
        <title>Comparative functional genomics of the fission yeasts.</title>
        <authorList>
            <person name="Rhind N."/>
            <person name="Chen Z."/>
            <person name="Yassour M."/>
            <person name="Thompson D.A."/>
            <person name="Haas B.J."/>
            <person name="Habib N."/>
            <person name="Wapinski I."/>
            <person name="Roy S."/>
            <person name="Lin M.F."/>
            <person name="Heiman D.I."/>
            <person name="Young S.K."/>
            <person name="Furuya K."/>
            <person name="Guo Y."/>
            <person name="Pidoux A."/>
            <person name="Chen H.M."/>
            <person name="Robbertse B."/>
            <person name="Goldberg J.M."/>
            <person name="Aoki K."/>
            <person name="Bayne E.H."/>
            <person name="Berlin A.M."/>
            <person name="Desjardins C.A."/>
            <person name="Dobbs E."/>
            <person name="Dukaj L."/>
            <person name="Fan L."/>
            <person name="FitzGerald M.G."/>
            <person name="French C."/>
            <person name="Gujja S."/>
            <person name="Hansen K."/>
            <person name="Keifenheim D."/>
            <person name="Levin J.Z."/>
            <person name="Mosher R.A."/>
            <person name="Mueller C.A."/>
            <person name="Pfiffner J."/>
            <person name="Priest M."/>
            <person name="Russ C."/>
            <person name="Smialowska A."/>
            <person name="Swoboda P."/>
            <person name="Sykes S.M."/>
            <person name="Vaughn M."/>
            <person name="Vengrova S."/>
            <person name="Yoder R."/>
            <person name="Zeng Q."/>
            <person name="Allshire R."/>
            <person name="Baulcombe D."/>
            <person name="Birren B.W."/>
            <person name="Brown W."/>
            <person name="Ekwall K."/>
            <person name="Kellis M."/>
            <person name="Leatherwood J."/>
            <person name="Levin H."/>
            <person name="Margalit H."/>
            <person name="Martienssen R."/>
            <person name="Nieduszynski C.A."/>
            <person name="Spatafora J.W."/>
            <person name="Friedman N."/>
            <person name="Dalgaard J.Z."/>
            <person name="Baumann P."/>
            <person name="Niki H."/>
            <person name="Regev A."/>
            <person name="Nusbaum C."/>
        </authorList>
    </citation>
    <scope>NUCLEOTIDE SEQUENCE [LARGE SCALE GENOMIC DNA]</scope>
    <source>
        <strain evidence="3">OY26 / ATCC MYA-4695 / CBS 11777 / NBRC 106824 / NRRL Y48691</strain>
    </source>
</reference>
<sequence>MSAKKKWVISSQKHYSPSEDKSSFTKNAFGFHSKKFQKSPLRENIEDIEDQDEILLTSIRGSSTSKKQKREQFHDDIQEFSSEEEPTSVPLGSHDFRYSSTIANPSLHSPSSALTSKAFAFQSPTSVKRDQALEKSPVSVHLAKFSAAATGTPPPKPDFTNRSPFLDKKKKEFSLSECTKALESRYVARIQHRDFQQLNFASQNVRDQYTNLLLVEENPASDSRKNYLLCKKSTVELDRLHSFSLPPPVYRYQNDCIDVSIIPC</sequence>
<dbReference type="OMA" id="RKNYLLC"/>
<dbReference type="AlphaFoldDB" id="S9X6C5"/>
<dbReference type="RefSeq" id="XP_013025864.1">
    <property type="nucleotide sequence ID" value="XM_013170410.1"/>
</dbReference>
<dbReference type="OrthoDB" id="5368140at2759"/>
<evidence type="ECO:0000313" key="2">
    <source>
        <dbReference type="EMBL" id="EPY49316.1"/>
    </source>
</evidence>
<evidence type="ECO:0000313" key="3">
    <source>
        <dbReference type="Proteomes" id="UP000015464"/>
    </source>
</evidence>
<dbReference type="EMBL" id="KE546996">
    <property type="protein sequence ID" value="EPY49316.1"/>
    <property type="molecule type" value="Genomic_DNA"/>
</dbReference>
<dbReference type="InterPro" id="IPR046808">
    <property type="entry name" value="Dbl7"/>
</dbReference>
<feature type="region of interest" description="Disordered" evidence="1">
    <location>
        <begin position="59"/>
        <end position="93"/>
    </location>
</feature>
<gene>
    <name evidence="2" type="ORF">SPOG_04334</name>
</gene>
<dbReference type="Proteomes" id="UP000015464">
    <property type="component" value="Unassembled WGS sequence"/>
</dbReference>
<dbReference type="HOGENOM" id="CLU_1054330_0_0_1"/>
<dbReference type="GeneID" id="25038647"/>
<dbReference type="Pfam" id="PF20496">
    <property type="entry name" value="Dbl7"/>
    <property type="match status" value="1"/>
</dbReference>